<proteinExistence type="predicted"/>
<dbReference type="EMBL" id="BOMY01000033">
    <property type="protein sequence ID" value="GIF22229.1"/>
    <property type="molecule type" value="Genomic_DNA"/>
</dbReference>
<feature type="domain" description="HTH marR-type" evidence="1">
    <location>
        <begin position="28"/>
        <end position="160"/>
    </location>
</feature>
<sequence length="168" mass="18277">MVTGNVCPWGDNGGKVRVLSMEVAQGKAEQALDQLRWIGWAQAKAGEDWLRERELTFQQSVVLRYLVDNPGVIQRDIVALTRTTEASVSSLLLGLERRGLIERRVEAGNARSKRVYATPAGLTLADGLDEAMAAVGEAILAPLDATERVAFNTILNKITAQLPVPPRS</sequence>
<dbReference type="PANTHER" id="PTHR33164:SF95">
    <property type="entry name" value="TRANSCRIPTIONAL REGULATOR"/>
    <property type="match status" value="1"/>
</dbReference>
<comment type="caution">
    <text evidence="2">The sequence shown here is derived from an EMBL/GenBank/DDBJ whole genome shotgun (WGS) entry which is preliminary data.</text>
</comment>
<keyword evidence="3" id="KW-1185">Reference proteome</keyword>
<evidence type="ECO:0000313" key="3">
    <source>
        <dbReference type="Proteomes" id="UP000623608"/>
    </source>
</evidence>
<dbReference type="PROSITE" id="PS50995">
    <property type="entry name" value="HTH_MARR_2"/>
    <property type="match status" value="1"/>
</dbReference>
<organism evidence="2 3">
    <name type="scientific">Paractinoplanes tereljensis</name>
    <dbReference type="NCBI Taxonomy" id="571912"/>
    <lineage>
        <taxon>Bacteria</taxon>
        <taxon>Bacillati</taxon>
        <taxon>Actinomycetota</taxon>
        <taxon>Actinomycetes</taxon>
        <taxon>Micromonosporales</taxon>
        <taxon>Micromonosporaceae</taxon>
        <taxon>Paractinoplanes</taxon>
    </lineage>
</organism>
<dbReference type="InterPro" id="IPR000835">
    <property type="entry name" value="HTH_MarR-typ"/>
</dbReference>
<dbReference type="PANTHER" id="PTHR33164">
    <property type="entry name" value="TRANSCRIPTIONAL REGULATOR, MARR FAMILY"/>
    <property type="match status" value="1"/>
</dbReference>
<dbReference type="Pfam" id="PF12802">
    <property type="entry name" value="MarR_2"/>
    <property type="match status" value="1"/>
</dbReference>
<dbReference type="GO" id="GO:0006950">
    <property type="term" value="P:response to stress"/>
    <property type="evidence" value="ECO:0007669"/>
    <property type="project" value="TreeGrafter"/>
</dbReference>
<dbReference type="InterPro" id="IPR039422">
    <property type="entry name" value="MarR/SlyA-like"/>
</dbReference>
<dbReference type="SUPFAM" id="SSF46785">
    <property type="entry name" value="Winged helix' DNA-binding domain"/>
    <property type="match status" value="1"/>
</dbReference>
<dbReference type="InterPro" id="IPR036390">
    <property type="entry name" value="WH_DNA-bd_sf"/>
</dbReference>
<name>A0A919NQK8_9ACTN</name>
<evidence type="ECO:0000313" key="2">
    <source>
        <dbReference type="EMBL" id="GIF22229.1"/>
    </source>
</evidence>
<dbReference type="InterPro" id="IPR036388">
    <property type="entry name" value="WH-like_DNA-bd_sf"/>
</dbReference>
<dbReference type="GO" id="GO:0003700">
    <property type="term" value="F:DNA-binding transcription factor activity"/>
    <property type="evidence" value="ECO:0007669"/>
    <property type="project" value="InterPro"/>
</dbReference>
<dbReference type="SMART" id="SM00347">
    <property type="entry name" value="HTH_MARR"/>
    <property type="match status" value="1"/>
</dbReference>
<evidence type="ECO:0000259" key="1">
    <source>
        <dbReference type="PROSITE" id="PS50995"/>
    </source>
</evidence>
<reference evidence="2" key="1">
    <citation type="submission" date="2021-01" db="EMBL/GenBank/DDBJ databases">
        <title>Whole genome shotgun sequence of Actinoplanes tereljensis NBRC 105297.</title>
        <authorList>
            <person name="Komaki H."/>
            <person name="Tamura T."/>
        </authorList>
    </citation>
    <scope>NUCLEOTIDE SEQUENCE</scope>
    <source>
        <strain evidence="2">NBRC 105297</strain>
    </source>
</reference>
<dbReference type="Gene3D" id="1.10.10.10">
    <property type="entry name" value="Winged helix-like DNA-binding domain superfamily/Winged helix DNA-binding domain"/>
    <property type="match status" value="1"/>
</dbReference>
<protein>
    <recommendedName>
        <fullName evidence="1">HTH marR-type domain-containing protein</fullName>
    </recommendedName>
</protein>
<dbReference type="Proteomes" id="UP000623608">
    <property type="component" value="Unassembled WGS sequence"/>
</dbReference>
<gene>
    <name evidence="2" type="ORF">Ate02nite_49590</name>
</gene>
<accession>A0A919NQK8</accession>
<dbReference type="AlphaFoldDB" id="A0A919NQK8"/>